<dbReference type="EMBL" id="GBRH01275636">
    <property type="protein sequence ID" value="JAD22259.1"/>
    <property type="molecule type" value="Transcribed_RNA"/>
</dbReference>
<proteinExistence type="predicted"/>
<reference evidence="1" key="2">
    <citation type="journal article" date="2015" name="Data Brief">
        <title>Shoot transcriptome of the giant reed, Arundo donax.</title>
        <authorList>
            <person name="Barrero R.A."/>
            <person name="Guerrero F.D."/>
            <person name="Moolhuijzen P."/>
            <person name="Goolsby J.A."/>
            <person name="Tidwell J."/>
            <person name="Bellgard S.E."/>
            <person name="Bellgard M.I."/>
        </authorList>
    </citation>
    <scope>NUCLEOTIDE SEQUENCE</scope>
    <source>
        <tissue evidence="1">Shoot tissue taken approximately 20 cm above the soil surface</tissue>
    </source>
</reference>
<accession>A0A0A8Y8Z8</accession>
<protein>
    <submittedName>
        <fullName evidence="1">Uncharacterized protein</fullName>
    </submittedName>
</protein>
<name>A0A0A8Y8Z8_ARUDO</name>
<organism evidence="1">
    <name type="scientific">Arundo donax</name>
    <name type="common">Giant reed</name>
    <name type="synonym">Donax arundinaceus</name>
    <dbReference type="NCBI Taxonomy" id="35708"/>
    <lineage>
        <taxon>Eukaryota</taxon>
        <taxon>Viridiplantae</taxon>
        <taxon>Streptophyta</taxon>
        <taxon>Embryophyta</taxon>
        <taxon>Tracheophyta</taxon>
        <taxon>Spermatophyta</taxon>
        <taxon>Magnoliopsida</taxon>
        <taxon>Liliopsida</taxon>
        <taxon>Poales</taxon>
        <taxon>Poaceae</taxon>
        <taxon>PACMAD clade</taxon>
        <taxon>Arundinoideae</taxon>
        <taxon>Arundineae</taxon>
        <taxon>Arundo</taxon>
    </lineage>
</organism>
<evidence type="ECO:0000313" key="1">
    <source>
        <dbReference type="EMBL" id="JAD22259.1"/>
    </source>
</evidence>
<dbReference type="AlphaFoldDB" id="A0A0A8Y8Z8"/>
<sequence>MNLHSNKSIMVLFGIAKLISG</sequence>
<reference evidence="1" key="1">
    <citation type="submission" date="2014-09" db="EMBL/GenBank/DDBJ databases">
        <authorList>
            <person name="Magalhaes I.L.F."/>
            <person name="Oliveira U."/>
            <person name="Santos F.R."/>
            <person name="Vidigal T.H.D.A."/>
            <person name="Brescovit A.D."/>
            <person name="Santos A.J."/>
        </authorList>
    </citation>
    <scope>NUCLEOTIDE SEQUENCE</scope>
    <source>
        <tissue evidence="1">Shoot tissue taken approximately 20 cm above the soil surface</tissue>
    </source>
</reference>